<proteinExistence type="predicted"/>
<dbReference type="Proteomes" id="UP000198876">
    <property type="component" value="Unassembled WGS sequence"/>
</dbReference>
<protein>
    <submittedName>
        <fullName evidence="1">Uncharacterized protein</fullName>
    </submittedName>
</protein>
<reference evidence="2" key="1">
    <citation type="submission" date="2016-10" db="EMBL/GenBank/DDBJ databases">
        <authorList>
            <person name="Varghese N."/>
            <person name="Submissions S."/>
        </authorList>
    </citation>
    <scope>NUCLEOTIDE SEQUENCE [LARGE SCALE GENOMIC DNA]</scope>
    <source>
        <strain evidence="2">CGMCC 1.7739</strain>
    </source>
</reference>
<organism evidence="1 2">
    <name type="scientific">Halopelagius inordinatus</name>
    <dbReference type="NCBI Taxonomy" id="553467"/>
    <lineage>
        <taxon>Archaea</taxon>
        <taxon>Methanobacteriati</taxon>
        <taxon>Methanobacteriota</taxon>
        <taxon>Stenosarchaea group</taxon>
        <taxon>Halobacteria</taxon>
        <taxon>Halobacteriales</taxon>
        <taxon>Haloferacaceae</taxon>
    </lineage>
</organism>
<dbReference type="RefSeq" id="WP_092889533.1">
    <property type="nucleotide sequence ID" value="NZ_FOOQ01000001.1"/>
</dbReference>
<dbReference type="OrthoDB" id="350652at2157"/>
<accession>A0A1I2N9A7</accession>
<dbReference type="AlphaFoldDB" id="A0A1I2N9A7"/>
<sequence length="83" mass="9906">MTLRDRVWDAVLCELATEDAQFKISELDFDDSQRHTVRRVLREMENLSWLERTSDVGRIWYAGEKARRYVKLSEEAELLENES</sequence>
<name>A0A1I2N9A7_9EURY</name>
<gene>
    <name evidence="1" type="ORF">SAMN04488063_1105</name>
</gene>
<dbReference type="EMBL" id="FOOQ01000001">
    <property type="protein sequence ID" value="SFG00505.1"/>
    <property type="molecule type" value="Genomic_DNA"/>
</dbReference>
<evidence type="ECO:0000313" key="2">
    <source>
        <dbReference type="Proteomes" id="UP000198876"/>
    </source>
</evidence>
<keyword evidence="2" id="KW-1185">Reference proteome</keyword>
<evidence type="ECO:0000313" key="1">
    <source>
        <dbReference type="EMBL" id="SFG00505.1"/>
    </source>
</evidence>